<evidence type="ECO:0000256" key="6">
    <source>
        <dbReference type="ARBA" id="ARBA00023136"/>
    </source>
</evidence>
<evidence type="ECO:0000259" key="8">
    <source>
        <dbReference type="PROSITE" id="PS50928"/>
    </source>
</evidence>
<dbReference type="PANTHER" id="PTHR43163">
    <property type="entry name" value="DIPEPTIDE TRANSPORT SYSTEM PERMEASE PROTEIN DPPB-RELATED"/>
    <property type="match status" value="1"/>
</dbReference>
<feature type="transmembrane region" description="Helical" evidence="7">
    <location>
        <begin position="227"/>
        <end position="253"/>
    </location>
</feature>
<evidence type="ECO:0000313" key="10">
    <source>
        <dbReference type="Proteomes" id="UP000284841"/>
    </source>
</evidence>
<dbReference type="CDD" id="cd06261">
    <property type="entry name" value="TM_PBP2"/>
    <property type="match status" value="1"/>
</dbReference>
<dbReference type="GeneID" id="83005841"/>
<evidence type="ECO:0000256" key="2">
    <source>
        <dbReference type="ARBA" id="ARBA00022448"/>
    </source>
</evidence>
<keyword evidence="5 7" id="KW-1133">Transmembrane helix</keyword>
<dbReference type="GO" id="GO:0055085">
    <property type="term" value="P:transmembrane transport"/>
    <property type="evidence" value="ECO:0007669"/>
    <property type="project" value="InterPro"/>
</dbReference>
<evidence type="ECO:0000256" key="4">
    <source>
        <dbReference type="ARBA" id="ARBA00022692"/>
    </source>
</evidence>
<dbReference type="Gene3D" id="1.10.3720.10">
    <property type="entry name" value="MetI-like"/>
    <property type="match status" value="1"/>
</dbReference>
<organism evidence="9 10">
    <name type="scientific">Emergencia timonensis</name>
    <dbReference type="NCBI Taxonomy" id="1776384"/>
    <lineage>
        <taxon>Bacteria</taxon>
        <taxon>Bacillati</taxon>
        <taxon>Bacillota</taxon>
        <taxon>Clostridia</taxon>
        <taxon>Peptostreptococcales</taxon>
        <taxon>Anaerovoracaceae</taxon>
        <taxon>Emergencia</taxon>
    </lineage>
</organism>
<comment type="caution">
    <text evidence="9">The sequence shown here is derived from an EMBL/GenBank/DDBJ whole genome shotgun (WGS) entry which is preliminary data.</text>
</comment>
<sequence>MTKYVWKRLLLLIPTILGVMFIVYTILSLTPGTPGKLILGQSATPEAINQLNEELGFNNPFLVRFFDYIVDALHGDFGVSYNTQRPVFDEIFPRFPTTVIIAFLSVISAAIVGIPIGILSAVKQYSFIDGCSTTLALFMAGIPSFWLGLMLMLVFSLQLGWLPPSGTGSWENYVLPTLTLCITGSALIVRITRTMMLETIRQDYIRTARAKGASEKRVIFHHALKNALLPVITSLGIQFGGMLGGTIVIESVFSLPGLGTLIVDAIRMKDIPLVMASVIFLAVLFCLILLLMDLFYAFIDPRVKAQYVK</sequence>
<dbReference type="InterPro" id="IPR035906">
    <property type="entry name" value="MetI-like_sf"/>
</dbReference>
<evidence type="ECO:0000256" key="7">
    <source>
        <dbReference type="RuleBase" id="RU363032"/>
    </source>
</evidence>
<evidence type="ECO:0000256" key="3">
    <source>
        <dbReference type="ARBA" id="ARBA00022475"/>
    </source>
</evidence>
<feature type="domain" description="ABC transmembrane type-1" evidence="8">
    <location>
        <begin position="95"/>
        <end position="296"/>
    </location>
</feature>
<dbReference type="STRING" id="1776384.GCA_900086585_03547"/>
<proteinExistence type="inferred from homology"/>
<reference evidence="9 10" key="1">
    <citation type="submission" date="2018-08" db="EMBL/GenBank/DDBJ databases">
        <title>A genome reference for cultivated species of the human gut microbiota.</title>
        <authorList>
            <person name="Zou Y."/>
            <person name="Xue W."/>
            <person name="Luo G."/>
        </authorList>
    </citation>
    <scope>NUCLEOTIDE SEQUENCE [LARGE SCALE GENOMIC DNA]</scope>
    <source>
        <strain evidence="9 10">AM07-24</strain>
    </source>
</reference>
<keyword evidence="4 7" id="KW-0812">Transmembrane</keyword>
<dbReference type="Pfam" id="PF19300">
    <property type="entry name" value="BPD_transp_1_N"/>
    <property type="match status" value="1"/>
</dbReference>
<feature type="transmembrane region" description="Helical" evidence="7">
    <location>
        <begin position="134"/>
        <end position="161"/>
    </location>
</feature>
<evidence type="ECO:0000256" key="1">
    <source>
        <dbReference type="ARBA" id="ARBA00004651"/>
    </source>
</evidence>
<protein>
    <submittedName>
        <fullName evidence="9">ABC transporter permease</fullName>
    </submittedName>
</protein>
<name>A0A415E383_9FIRM</name>
<gene>
    <name evidence="9" type="ORF">DW099_06130</name>
</gene>
<dbReference type="PANTHER" id="PTHR43163:SF6">
    <property type="entry name" value="DIPEPTIDE TRANSPORT SYSTEM PERMEASE PROTEIN DPPB-RELATED"/>
    <property type="match status" value="1"/>
</dbReference>
<evidence type="ECO:0000256" key="5">
    <source>
        <dbReference type="ARBA" id="ARBA00022989"/>
    </source>
</evidence>
<dbReference type="Proteomes" id="UP000284841">
    <property type="component" value="Unassembled WGS sequence"/>
</dbReference>
<dbReference type="InterPro" id="IPR045621">
    <property type="entry name" value="BPD_transp_1_N"/>
</dbReference>
<dbReference type="AlphaFoldDB" id="A0A415E383"/>
<keyword evidence="6 7" id="KW-0472">Membrane</keyword>
<feature type="transmembrane region" description="Helical" evidence="7">
    <location>
        <begin position="9"/>
        <end position="27"/>
    </location>
</feature>
<feature type="transmembrane region" description="Helical" evidence="7">
    <location>
        <begin position="273"/>
        <end position="299"/>
    </location>
</feature>
<comment type="similarity">
    <text evidence="7">Belongs to the binding-protein-dependent transport system permease family.</text>
</comment>
<keyword evidence="2 7" id="KW-0813">Transport</keyword>
<dbReference type="RefSeq" id="WP_067541408.1">
    <property type="nucleotide sequence ID" value="NZ_AP025567.1"/>
</dbReference>
<dbReference type="SUPFAM" id="SSF161098">
    <property type="entry name" value="MetI-like"/>
    <property type="match status" value="1"/>
</dbReference>
<dbReference type="EMBL" id="QRMS01000002">
    <property type="protein sequence ID" value="RHJ87995.1"/>
    <property type="molecule type" value="Genomic_DNA"/>
</dbReference>
<keyword evidence="3" id="KW-1003">Cell membrane</keyword>
<dbReference type="PROSITE" id="PS50928">
    <property type="entry name" value="ABC_TM1"/>
    <property type="match status" value="1"/>
</dbReference>
<comment type="subcellular location">
    <subcellularLocation>
        <location evidence="1 7">Cell membrane</location>
        <topology evidence="1 7">Multi-pass membrane protein</topology>
    </subcellularLocation>
</comment>
<dbReference type="GO" id="GO:0005886">
    <property type="term" value="C:plasma membrane"/>
    <property type="evidence" value="ECO:0007669"/>
    <property type="project" value="UniProtKB-SubCell"/>
</dbReference>
<evidence type="ECO:0000313" key="9">
    <source>
        <dbReference type="EMBL" id="RHJ87995.1"/>
    </source>
</evidence>
<feature type="transmembrane region" description="Helical" evidence="7">
    <location>
        <begin position="99"/>
        <end position="122"/>
    </location>
</feature>
<accession>A0A415E383</accession>
<keyword evidence="10" id="KW-1185">Reference proteome</keyword>
<feature type="transmembrane region" description="Helical" evidence="7">
    <location>
        <begin position="173"/>
        <end position="192"/>
    </location>
</feature>
<dbReference type="OrthoDB" id="9773221at2"/>
<dbReference type="Pfam" id="PF00528">
    <property type="entry name" value="BPD_transp_1"/>
    <property type="match status" value="1"/>
</dbReference>
<dbReference type="InterPro" id="IPR000515">
    <property type="entry name" value="MetI-like"/>
</dbReference>